<sequence length="38" mass="4350">MPIAITVIGGLNNRKSEFVKVAYLSKFYAILHLKENDR</sequence>
<reference evidence="1 2" key="1">
    <citation type="journal article" date="2013" name="Genome Announc.">
        <title>Complete Genome Sequence of Wohlfahrtiimonas chitiniclastica Strain SH04, Isolated from Chrysomya megacephala Collected from Pudong International Airport in China.</title>
        <authorList>
            <person name="Cao X.M."/>
            <person name="Chen T."/>
            <person name="Xu L.Z."/>
            <person name="Yao L.S."/>
            <person name="Qi J."/>
            <person name="Zhang X.L."/>
            <person name="Yan Q.L."/>
            <person name="Deng Y.H."/>
            <person name="Guo T.Y."/>
            <person name="Wang J."/>
            <person name="Hu K.X."/>
            <person name="Xu B.L."/>
        </authorList>
    </citation>
    <scope>NUCLEOTIDE SEQUENCE [LARGE SCALE GENOMIC DNA]</scope>
    <source>
        <strain evidence="1 2">SH04</strain>
    </source>
</reference>
<keyword evidence="2" id="KW-1185">Reference proteome</keyword>
<organism evidence="1 2">
    <name type="scientific">Wohlfahrtiimonas chitiniclastica SH04</name>
    <dbReference type="NCBI Taxonomy" id="1261130"/>
    <lineage>
        <taxon>Bacteria</taxon>
        <taxon>Pseudomonadati</taxon>
        <taxon>Pseudomonadota</taxon>
        <taxon>Gammaproteobacteria</taxon>
        <taxon>Cardiobacteriales</taxon>
        <taxon>Ignatzschineriaceae</taxon>
        <taxon>Wohlfahrtiimonas</taxon>
    </lineage>
</organism>
<proteinExistence type="predicted"/>
<evidence type="ECO:0000313" key="2">
    <source>
        <dbReference type="Proteomes" id="UP000011617"/>
    </source>
</evidence>
<dbReference type="HOGENOM" id="CLU_3334800_0_0_6"/>
<evidence type="ECO:0000313" key="1">
    <source>
        <dbReference type="EMBL" id="ELV07627.1"/>
    </source>
</evidence>
<accession>L8XUP4</accession>
<gene>
    <name evidence="1" type="ORF">F387_01431</name>
</gene>
<protein>
    <submittedName>
        <fullName evidence="1">Uncharacterized protein</fullName>
    </submittedName>
</protein>
<name>L8XUP4_9GAMM</name>
<dbReference type="AlphaFoldDB" id="L8XUP4"/>
<comment type="caution">
    <text evidence="1">The sequence shown here is derived from an EMBL/GenBank/DDBJ whole genome shotgun (WGS) entry which is preliminary data.</text>
</comment>
<dbReference type="EMBL" id="AOBV01000009">
    <property type="protein sequence ID" value="ELV07627.1"/>
    <property type="molecule type" value="Genomic_DNA"/>
</dbReference>
<dbReference type="Proteomes" id="UP000011617">
    <property type="component" value="Unassembled WGS sequence"/>
</dbReference>